<evidence type="ECO:0000313" key="3">
    <source>
        <dbReference type="Proteomes" id="UP000298327"/>
    </source>
</evidence>
<organism evidence="2 3">
    <name type="scientific">Dentipellis fragilis</name>
    <dbReference type="NCBI Taxonomy" id="205917"/>
    <lineage>
        <taxon>Eukaryota</taxon>
        <taxon>Fungi</taxon>
        <taxon>Dikarya</taxon>
        <taxon>Basidiomycota</taxon>
        <taxon>Agaricomycotina</taxon>
        <taxon>Agaricomycetes</taxon>
        <taxon>Russulales</taxon>
        <taxon>Hericiaceae</taxon>
        <taxon>Dentipellis</taxon>
    </lineage>
</organism>
<dbReference type="InterPro" id="IPR018858">
    <property type="entry name" value="DUF2458"/>
</dbReference>
<dbReference type="AlphaFoldDB" id="A0A4Y9YFP8"/>
<evidence type="ECO:0000313" key="2">
    <source>
        <dbReference type="EMBL" id="TFY60271.1"/>
    </source>
</evidence>
<accession>A0A4Y9YFP8</accession>
<name>A0A4Y9YFP8_9AGAM</name>
<comment type="caution">
    <text evidence="2">The sequence shown here is derived from an EMBL/GenBank/DDBJ whole genome shotgun (WGS) entry which is preliminary data.</text>
</comment>
<dbReference type="Pfam" id="PF10454">
    <property type="entry name" value="DUF2458"/>
    <property type="match status" value="1"/>
</dbReference>
<feature type="region of interest" description="Disordered" evidence="1">
    <location>
        <begin position="29"/>
        <end position="139"/>
    </location>
</feature>
<dbReference type="Proteomes" id="UP000298327">
    <property type="component" value="Unassembled WGS sequence"/>
</dbReference>
<proteinExistence type="predicted"/>
<dbReference type="EMBL" id="SEOQ01000572">
    <property type="protein sequence ID" value="TFY60271.1"/>
    <property type="molecule type" value="Genomic_DNA"/>
</dbReference>
<dbReference type="STRING" id="205917.A0A4Y9YFP8"/>
<reference evidence="2 3" key="1">
    <citation type="submission" date="2019-02" db="EMBL/GenBank/DDBJ databases">
        <title>Genome sequencing of the rare red list fungi Dentipellis fragilis.</title>
        <authorList>
            <person name="Buettner E."/>
            <person name="Kellner H."/>
        </authorList>
    </citation>
    <scope>NUCLEOTIDE SEQUENCE [LARGE SCALE GENOMIC DNA]</scope>
    <source>
        <strain evidence="2 3">DSM 105465</strain>
    </source>
</reference>
<evidence type="ECO:0000256" key="1">
    <source>
        <dbReference type="SAM" id="MobiDB-lite"/>
    </source>
</evidence>
<protein>
    <submittedName>
        <fullName evidence="2">Uncharacterized protein</fullName>
    </submittedName>
</protein>
<sequence length="284" mass="30548">MSFTNINDPAGVKALLDSLRASQAWAETISSSPNTNATALDPATNPSPLLPPPVPPVTVGQDETSPEAGPPSSGSTTSVAALLSQLQASSSAVPSAHPPEPPRRPAVVPPTPIQTRQPSIPYVPNEPAQLAPTPSSARRQDLRSLTFQQALPHLVKLAEDPSFVEAVTKMKQDQERLEQRLWDERESLKKTHEEKVKLAKTKASLVGACLSKHEADMLSDGFRRELKKFDAERAIPAWDGLIGKQQTVLEALGVPSMFPTSSRAEREKQQRVMQVVQGVVGGDG</sequence>
<feature type="compositionally biased region" description="Polar residues" evidence="1">
    <location>
        <begin position="29"/>
        <end position="38"/>
    </location>
</feature>
<feature type="compositionally biased region" description="Low complexity" evidence="1">
    <location>
        <begin position="78"/>
        <end position="95"/>
    </location>
</feature>
<keyword evidence="3" id="KW-1185">Reference proteome</keyword>
<dbReference type="OrthoDB" id="21617at2759"/>
<gene>
    <name evidence="2" type="ORF">EVG20_g7480</name>
</gene>